<evidence type="ECO:0000313" key="2">
    <source>
        <dbReference type="Proteomes" id="UP000193978"/>
    </source>
</evidence>
<gene>
    <name evidence="1" type="ORF">B1812_07860</name>
</gene>
<sequence>MSIDLNGSWTDADVAELLRVVEDDRDWRLEVTRAGVASLADKTAHPTDAEYDEGLHCHFETWMQGTDFVGPSAASDKVLVGKLAKALRENYPTLKAAKFVYVDL</sequence>
<accession>A0A1W6MU33</accession>
<dbReference type="RefSeq" id="WP_085771087.1">
    <property type="nucleotide sequence ID" value="NZ_AP027149.1"/>
</dbReference>
<evidence type="ECO:0000313" key="1">
    <source>
        <dbReference type="EMBL" id="ARN80999.1"/>
    </source>
</evidence>
<dbReference type="Proteomes" id="UP000193978">
    <property type="component" value="Chromosome"/>
</dbReference>
<keyword evidence="2" id="KW-1185">Reference proteome</keyword>
<reference evidence="1 2" key="1">
    <citation type="submission" date="2017-02" db="EMBL/GenBank/DDBJ databases">
        <authorList>
            <person name="Peterson S.W."/>
        </authorList>
    </citation>
    <scope>NUCLEOTIDE SEQUENCE [LARGE SCALE GENOMIC DNA]</scope>
    <source>
        <strain evidence="1 2">S285</strain>
    </source>
</reference>
<dbReference type="STRING" id="655015.B1812_07860"/>
<organism evidence="1 2">
    <name type="scientific">Methylocystis bryophila</name>
    <dbReference type="NCBI Taxonomy" id="655015"/>
    <lineage>
        <taxon>Bacteria</taxon>
        <taxon>Pseudomonadati</taxon>
        <taxon>Pseudomonadota</taxon>
        <taxon>Alphaproteobacteria</taxon>
        <taxon>Hyphomicrobiales</taxon>
        <taxon>Methylocystaceae</taxon>
        <taxon>Methylocystis</taxon>
    </lineage>
</organism>
<proteinExistence type="predicted"/>
<protein>
    <submittedName>
        <fullName evidence="1">Uncharacterized protein</fullName>
    </submittedName>
</protein>
<dbReference type="KEGG" id="mbry:B1812_07860"/>
<dbReference type="AlphaFoldDB" id="A0A1W6MU33"/>
<name>A0A1W6MU33_9HYPH</name>
<dbReference type="EMBL" id="CP019948">
    <property type="protein sequence ID" value="ARN80999.1"/>
    <property type="molecule type" value="Genomic_DNA"/>
</dbReference>
<dbReference type="OrthoDB" id="5569158at2"/>